<dbReference type="RefSeq" id="WP_100860253.1">
    <property type="nucleotide sequence ID" value="NZ_PGCP01000018.1"/>
</dbReference>
<sequence length="388" mass="45183">MLIDFFLHLRRHKLPCSLRELLDLHGALAARLARLDMDEFYLLSRCLLVKDEAHYDRFDRAFAEYYDGLQASPLLPESLPDDWLRQEFARLLSPEEKALLQSLGGLDKLLETLNQRLAEQKERHAGGNKWVGTGGSSPFGHGGFHPEGVRMGGEGEHGRAAKVWEARHFRNFSDDDAPLGQRAMQLALRKLRRWVRKGSLDELDLDDTIRSTARQGWLDVKLRPERHNGVKLLVFFDVGGSMDSHVAEVQRLFSALRHEFKHLEFFYFHNCLYDFVWQDNNRRFEEKFDTWRLLRTYGSDYRVILVGDAKMGPYEISWPGGSVEYWNEEAGQVWLARLQHQYPKLVWINPLPRREWLWHPSIKLMNDLIGGRMHPLTLAGLAEAIDRL</sequence>
<accession>A0A2M8H8L2</accession>
<dbReference type="Pfam" id="PF05762">
    <property type="entry name" value="VWA_CoxE"/>
    <property type="match status" value="1"/>
</dbReference>
<name>A0A2M8H8L2_9GAMM</name>
<evidence type="ECO:0000313" key="2">
    <source>
        <dbReference type="Proteomes" id="UP000232060"/>
    </source>
</evidence>
<evidence type="ECO:0008006" key="3">
    <source>
        <dbReference type="Google" id="ProtNLM"/>
    </source>
</evidence>
<proteinExistence type="predicted"/>
<keyword evidence="2" id="KW-1185">Reference proteome</keyword>
<protein>
    <recommendedName>
        <fullName evidence="3">VWA domain-containing protein</fullName>
    </recommendedName>
</protein>
<dbReference type="AlphaFoldDB" id="A0A2M8H8L2"/>
<dbReference type="Proteomes" id="UP000232060">
    <property type="component" value="Unassembled WGS sequence"/>
</dbReference>
<comment type="caution">
    <text evidence="1">The sequence shown here is derived from an EMBL/GenBank/DDBJ whole genome shotgun (WGS) entry which is preliminary data.</text>
</comment>
<evidence type="ECO:0000313" key="1">
    <source>
        <dbReference type="EMBL" id="PJC92899.1"/>
    </source>
</evidence>
<organism evidence="1 2">
    <name type="scientific">Aeromonas lusitana</name>
    <dbReference type="NCBI Taxonomy" id="931529"/>
    <lineage>
        <taxon>Bacteria</taxon>
        <taxon>Pseudomonadati</taxon>
        <taxon>Pseudomonadota</taxon>
        <taxon>Gammaproteobacteria</taxon>
        <taxon>Aeromonadales</taxon>
        <taxon>Aeromonadaceae</taxon>
        <taxon>Aeromonas</taxon>
    </lineage>
</organism>
<dbReference type="InterPro" id="IPR008912">
    <property type="entry name" value="Uncharacterised_CoxE"/>
</dbReference>
<dbReference type="OrthoDB" id="9764216at2"/>
<dbReference type="EMBL" id="PGCP01000018">
    <property type="protein sequence ID" value="PJC92899.1"/>
    <property type="molecule type" value="Genomic_DNA"/>
</dbReference>
<reference evidence="1 2" key="1">
    <citation type="submission" date="2017-11" db="EMBL/GenBank/DDBJ databases">
        <title>Draft genome sequence of environmental isolate Aeromonas lusitania sp. nov. MDC 2473.</title>
        <authorList>
            <person name="Colston S.M."/>
            <person name="Navarro A."/>
            <person name="Martinez-Murcia A.J."/>
            <person name="Graf J."/>
        </authorList>
    </citation>
    <scope>NUCLEOTIDE SEQUENCE [LARGE SCALE GENOMIC DNA]</scope>
    <source>
        <strain evidence="1 2">MDC 2473</strain>
    </source>
</reference>
<dbReference type="PANTHER" id="PTHR39338:SF7">
    <property type="entry name" value="BLL6692 PROTEIN"/>
    <property type="match status" value="1"/>
</dbReference>
<dbReference type="PANTHER" id="PTHR39338">
    <property type="entry name" value="BLL5662 PROTEIN-RELATED"/>
    <property type="match status" value="1"/>
</dbReference>
<gene>
    <name evidence="1" type="ORF">CUC44_12505</name>
</gene>